<dbReference type="Gene3D" id="3.30.420.610">
    <property type="entry name" value="LOTUS domain-like"/>
    <property type="match status" value="1"/>
</dbReference>
<dbReference type="RefSeq" id="XP_044316105.1">
    <property type="nucleotide sequence ID" value="XM_044460170.1"/>
</dbReference>
<name>A0ABM5JBA8_DRORH</name>
<sequence length="94" mass="10852">MATMDDFFNKVKRKHPKILDDLQEIFKTSQSDSPQRSITMSQIRAAYSQRTGEDFPVKGSTRTQMCFVLTIPYVACFTSRIGTLRFFAFEANQE</sequence>
<reference evidence="1" key="2">
    <citation type="submission" date="2025-05" db="UniProtKB">
        <authorList>
            <consortium name="EnsemblMetazoa"/>
        </authorList>
    </citation>
    <scope>IDENTIFICATION</scope>
</reference>
<dbReference type="EnsemblMetazoa" id="XM_044460170.1">
    <property type="protein sequence ID" value="XP_044316105.1"/>
    <property type="gene ID" value="LOC108037357"/>
</dbReference>
<keyword evidence="2" id="KW-1185">Reference proteome</keyword>
<dbReference type="Proteomes" id="UP001652680">
    <property type="component" value="Unassembled WGS sequence"/>
</dbReference>
<reference evidence="2" key="1">
    <citation type="journal article" date="2021" name="Elife">
        <title>Highly contiguous assemblies of 101 drosophilid genomes.</title>
        <authorList>
            <person name="Kim B.Y."/>
            <person name="Wang J.R."/>
            <person name="Miller D.E."/>
            <person name="Barmina O."/>
            <person name="Delaney E."/>
            <person name="Thompson A."/>
            <person name="Comeault A.A."/>
            <person name="Peede D."/>
            <person name="D'Agostino E.R."/>
            <person name="Pelaez J."/>
            <person name="Aguilar J.M."/>
            <person name="Haji D."/>
            <person name="Matsunaga T."/>
            <person name="Armstrong E.E."/>
            <person name="Zych M."/>
            <person name="Ogawa Y."/>
            <person name="Stamenkovic-Radak M."/>
            <person name="Jelic M."/>
            <person name="Veselinovic M.S."/>
            <person name="Tanaskovic M."/>
            <person name="Eric P."/>
            <person name="Gao J.J."/>
            <person name="Katoh T.K."/>
            <person name="Toda M.J."/>
            <person name="Watabe H."/>
            <person name="Watada M."/>
            <person name="Davis J.S."/>
            <person name="Moyle L.C."/>
            <person name="Manoli G."/>
            <person name="Bertolini E."/>
            <person name="Kostal V."/>
            <person name="Hawley R.S."/>
            <person name="Takahashi A."/>
            <person name="Jones C.D."/>
            <person name="Price D.K."/>
            <person name="Whiteman N."/>
            <person name="Kopp A."/>
            <person name="Matute D.R."/>
            <person name="Petrov D.A."/>
        </authorList>
    </citation>
    <scope>NUCLEOTIDE SEQUENCE [LARGE SCALE GENOMIC DNA]</scope>
</reference>
<dbReference type="InterPro" id="IPR041966">
    <property type="entry name" value="LOTUS-like"/>
</dbReference>
<dbReference type="GeneID" id="108037357"/>
<evidence type="ECO:0000313" key="1">
    <source>
        <dbReference type="EnsemblMetazoa" id="XP_044316105.1"/>
    </source>
</evidence>
<proteinExistence type="predicted"/>
<organism evidence="1 2">
    <name type="scientific">Drosophila rhopaloa</name>
    <name type="common">Fruit fly</name>
    <dbReference type="NCBI Taxonomy" id="1041015"/>
    <lineage>
        <taxon>Eukaryota</taxon>
        <taxon>Metazoa</taxon>
        <taxon>Ecdysozoa</taxon>
        <taxon>Arthropoda</taxon>
        <taxon>Hexapoda</taxon>
        <taxon>Insecta</taxon>
        <taxon>Pterygota</taxon>
        <taxon>Neoptera</taxon>
        <taxon>Endopterygota</taxon>
        <taxon>Diptera</taxon>
        <taxon>Brachycera</taxon>
        <taxon>Muscomorpha</taxon>
        <taxon>Ephydroidea</taxon>
        <taxon>Drosophilidae</taxon>
        <taxon>Drosophila</taxon>
        <taxon>Sophophora</taxon>
    </lineage>
</organism>
<protein>
    <submittedName>
        <fullName evidence="1">Uncharacterized protein</fullName>
    </submittedName>
</protein>
<accession>A0ABM5JBA8</accession>
<evidence type="ECO:0000313" key="2">
    <source>
        <dbReference type="Proteomes" id="UP001652680"/>
    </source>
</evidence>